<evidence type="ECO:0008006" key="7">
    <source>
        <dbReference type="Google" id="ProtNLM"/>
    </source>
</evidence>
<dbReference type="SUPFAM" id="SSF56935">
    <property type="entry name" value="Porins"/>
    <property type="match status" value="1"/>
</dbReference>
<comment type="caution">
    <text evidence="5">The sequence shown here is derived from an EMBL/GenBank/DDBJ whole genome shotgun (WGS) entry which is preliminary data.</text>
</comment>
<dbReference type="EMBL" id="CASHTH010002487">
    <property type="protein sequence ID" value="CAI8030580.1"/>
    <property type="molecule type" value="Genomic_DNA"/>
</dbReference>
<keyword evidence="3" id="KW-0496">Mitochondrion</keyword>
<dbReference type="Proteomes" id="UP001174909">
    <property type="component" value="Unassembled WGS sequence"/>
</dbReference>
<dbReference type="AlphaFoldDB" id="A0AA35WXS6"/>
<gene>
    <name evidence="5" type="ORF">GBAR_LOCUS17320</name>
</gene>
<name>A0AA35WXS6_GEOBA</name>
<dbReference type="GO" id="GO:0005741">
    <property type="term" value="C:mitochondrial outer membrane"/>
    <property type="evidence" value="ECO:0007669"/>
    <property type="project" value="UniProtKB-SubCell"/>
</dbReference>
<evidence type="ECO:0000256" key="2">
    <source>
        <dbReference type="ARBA" id="ARBA00022452"/>
    </source>
</evidence>
<proteinExistence type="predicted"/>
<reference evidence="5" key="1">
    <citation type="submission" date="2023-03" db="EMBL/GenBank/DDBJ databases">
        <authorList>
            <person name="Steffen K."/>
            <person name="Cardenas P."/>
        </authorList>
    </citation>
    <scope>NUCLEOTIDE SEQUENCE</scope>
</reference>
<keyword evidence="2" id="KW-0812">Transmembrane</keyword>
<organism evidence="5 6">
    <name type="scientific">Geodia barretti</name>
    <name type="common">Barrett's horny sponge</name>
    <dbReference type="NCBI Taxonomy" id="519541"/>
    <lineage>
        <taxon>Eukaryota</taxon>
        <taxon>Metazoa</taxon>
        <taxon>Porifera</taxon>
        <taxon>Demospongiae</taxon>
        <taxon>Heteroscleromorpha</taxon>
        <taxon>Tetractinellida</taxon>
        <taxon>Astrophorina</taxon>
        <taxon>Geodiidae</taxon>
        <taxon>Geodia</taxon>
    </lineage>
</organism>
<keyword evidence="4" id="KW-0732">Signal</keyword>
<keyword evidence="3" id="KW-1000">Mitochondrion outer membrane</keyword>
<evidence type="ECO:0000313" key="6">
    <source>
        <dbReference type="Proteomes" id="UP001174909"/>
    </source>
</evidence>
<evidence type="ECO:0000256" key="1">
    <source>
        <dbReference type="ARBA" id="ARBA00004294"/>
    </source>
</evidence>
<keyword evidence="6" id="KW-1185">Reference proteome</keyword>
<dbReference type="Gene3D" id="2.40.160.10">
    <property type="entry name" value="Porin"/>
    <property type="match status" value="1"/>
</dbReference>
<keyword evidence="2" id="KW-0472">Membrane</keyword>
<feature type="chain" id="PRO_5041369848" description="Porin" evidence="4">
    <location>
        <begin position="26"/>
        <end position="345"/>
    </location>
</feature>
<sequence>MKRYFRRGILSFICLLLSSSSALWGDEGRISGYFFGDYYYVLKSSDAAFEDRNGFQYRRVYFNYDKELSDAFSMRFRLEMNGQSFPTARQTSSKIVPFLKNGYLRWKQPKWRTNIYLGISSNPTWQNVEKIWGYRSVAKTVLDLHKMGNGSDFGIALQGDVDKSKKVSYHLIFANGMSTNAEIDNNKKIAFSLAAKPATGFIVEGYADLENAVDRGRWYILQGFLGYQREQFRLGVQLANQTRQKNDLNILVGSAFGAAQLIEKKMWAFARFDRLFDPNPFGKRVAYIPFDDTAAPNMILVGLDWAPIEAFHIMPNLVFVFYDEPDNGAKPDATIMPRLTAFFTF</sequence>
<dbReference type="InterPro" id="IPR023614">
    <property type="entry name" value="Porin_dom_sf"/>
</dbReference>
<evidence type="ECO:0000313" key="5">
    <source>
        <dbReference type="EMBL" id="CAI8030580.1"/>
    </source>
</evidence>
<feature type="signal peptide" evidence="4">
    <location>
        <begin position="1"/>
        <end position="25"/>
    </location>
</feature>
<comment type="subcellular location">
    <subcellularLocation>
        <location evidence="1">Mitochondrion outer membrane</location>
    </subcellularLocation>
</comment>
<evidence type="ECO:0000256" key="3">
    <source>
        <dbReference type="ARBA" id="ARBA00022787"/>
    </source>
</evidence>
<protein>
    <recommendedName>
        <fullName evidence="7">Porin</fullName>
    </recommendedName>
</protein>
<evidence type="ECO:0000256" key="4">
    <source>
        <dbReference type="SAM" id="SignalP"/>
    </source>
</evidence>
<accession>A0AA35WXS6</accession>
<keyword evidence="2" id="KW-1134">Transmembrane beta strand</keyword>